<dbReference type="EMBL" id="CP108038">
    <property type="protein sequence ID" value="WUN84952.1"/>
    <property type="molecule type" value="Genomic_DNA"/>
</dbReference>
<gene>
    <name evidence="2" type="ORF">OHT53_02155</name>
</gene>
<dbReference type="RefSeq" id="WP_328733868.1">
    <property type="nucleotide sequence ID" value="NZ_CP108038.1"/>
</dbReference>
<feature type="region of interest" description="Disordered" evidence="1">
    <location>
        <begin position="1"/>
        <end position="20"/>
    </location>
</feature>
<accession>A0ABZ1QRB1</accession>
<organism evidence="2 3">
    <name type="scientific">Streptomyces bobili</name>
    <dbReference type="NCBI Taxonomy" id="67280"/>
    <lineage>
        <taxon>Bacteria</taxon>
        <taxon>Bacillati</taxon>
        <taxon>Actinomycetota</taxon>
        <taxon>Actinomycetes</taxon>
        <taxon>Kitasatosporales</taxon>
        <taxon>Streptomycetaceae</taxon>
        <taxon>Streptomyces</taxon>
    </lineage>
</organism>
<sequence length="150" mass="16116">MALHSYRSQEPQTPRVRGLSEPTLVAAGKDWDAIRVEASIGLRALRLLEACGTPVGPVLCDQGSGQAYFLIPPGAARGWQQEHTQALGEGSWIVLAPPGWEDGLLRWVTDPADSSAYTAAADLTIALTAATSARHQQVTPRGRQHAKRQL</sequence>
<dbReference type="GeneID" id="93759728"/>
<dbReference type="Proteomes" id="UP001432071">
    <property type="component" value="Chromosome"/>
</dbReference>
<evidence type="ECO:0008006" key="4">
    <source>
        <dbReference type="Google" id="ProtNLM"/>
    </source>
</evidence>
<name>A0ABZ1QRB1_9ACTN</name>
<evidence type="ECO:0000313" key="2">
    <source>
        <dbReference type="EMBL" id="WUN84952.1"/>
    </source>
</evidence>
<evidence type="ECO:0000313" key="3">
    <source>
        <dbReference type="Proteomes" id="UP001432071"/>
    </source>
</evidence>
<keyword evidence="3" id="KW-1185">Reference proteome</keyword>
<protein>
    <recommendedName>
        <fullName evidence="4">DNA primase/polymerase bifunctional N-terminal domain-containing protein</fullName>
    </recommendedName>
</protein>
<proteinExistence type="predicted"/>
<evidence type="ECO:0000256" key="1">
    <source>
        <dbReference type="SAM" id="MobiDB-lite"/>
    </source>
</evidence>
<reference evidence="2" key="1">
    <citation type="submission" date="2022-10" db="EMBL/GenBank/DDBJ databases">
        <title>The complete genomes of actinobacterial strains from the NBC collection.</title>
        <authorList>
            <person name="Joergensen T.S."/>
            <person name="Alvarez Arevalo M."/>
            <person name="Sterndorff E.B."/>
            <person name="Faurdal D."/>
            <person name="Vuksanovic O."/>
            <person name="Mourched A.-S."/>
            <person name="Charusanti P."/>
            <person name="Shaw S."/>
            <person name="Blin K."/>
            <person name="Weber T."/>
        </authorList>
    </citation>
    <scope>NUCLEOTIDE SEQUENCE</scope>
    <source>
        <strain evidence="2">NBC_00302</strain>
    </source>
</reference>
<feature type="compositionally biased region" description="Polar residues" evidence="1">
    <location>
        <begin position="1"/>
        <end position="12"/>
    </location>
</feature>